<gene>
    <name evidence="3" type="primary">Spry2</name>
</gene>
<evidence type="ECO:0000256" key="2">
    <source>
        <dbReference type="SAM" id="MobiDB-lite"/>
    </source>
</evidence>
<dbReference type="EMBL" id="LR790679">
    <property type="protein sequence ID" value="CAB3266541.1"/>
    <property type="molecule type" value="mRNA"/>
</dbReference>
<feature type="region of interest" description="Disordered" evidence="2">
    <location>
        <begin position="140"/>
        <end position="213"/>
    </location>
</feature>
<evidence type="ECO:0000256" key="1">
    <source>
        <dbReference type="ARBA" id="ARBA00010964"/>
    </source>
</evidence>
<feature type="region of interest" description="Disordered" evidence="2">
    <location>
        <begin position="1"/>
        <end position="121"/>
    </location>
</feature>
<dbReference type="AlphaFoldDB" id="A0A6F9DTN8"/>
<dbReference type="GO" id="GO:0005829">
    <property type="term" value="C:cytosol"/>
    <property type="evidence" value="ECO:0007669"/>
    <property type="project" value="TreeGrafter"/>
</dbReference>
<dbReference type="PANTHER" id="PTHR12365:SF7">
    <property type="entry name" value="PROTEIN SPROUTY"/>
    <property type="match status" value="1"/>
</dbReference>
<dbReference type="GO" id="GO:0048513">
    <property type="term" value="P:animal organ development"/>
    <property type="evidence" value="ECO:0007669"/>
    <property type="project" value="TreeGrafter"/>
</dbReference>
<accession>A0A6F9DTN8</accession>
<dbReference type="PANTHER" id="PTHR12365">
    <property type="entry name" value="SPROUTY"/>
    <property type="match status" value="1"/>
</dbReference>
<dbReference type="InterPro" id="IPR007875">
    <property type="entry name" value="Sprouty"/>
</dbReference>
<proteinExistence type="evidence at transcript level"/>
<feature type="compositionally biased region" description="Polar residues" evidence="2">
    <location>
        <begin position="18"/>
        <end position="39"/>
    </location>
</feature>
<comment type="similarity">
    <text evidence="1">Belongs to the sprouty family.</text>
</comment>
<protein>
    <submittedName>
        <fullName evidence="3">Protein sprouty homolog 2-like</fullName>
    </submittedName>
</protein>
<feature type="compositionally biased region" description="Polar residues" evidence="2">
    <location>
        <begin position="109"/>
        <end position="120"/>
    </location>
</feature>
<name>A0A6F9DTN8_9ASCI</name>
<evidence type="ECO:0000313" key="3">
    <source>
        <dbReference type="EMBL" id="CAB3266541.1"/>
    </source>
</evidence>
<feature type="compositionally biased region" description="Basic and acidic residues" evidence="2">
    <location>
        <begin position="253"/>
        <end position="279"/>
    </location>
</feature>
<dbReference type="InterPro" id="IPR051192">
    <property type="entry name" value="Sprouty_domain"/>
</dbReference>
<feature type="region of interest" description="Disordered" evidence="2">
    <location>
        <begin position="227"/>
        <end position="294"/>
    </location>
</feature>
<reference evidence="3" key="1">
    <citation type="submission" date="2020-04" db="EMBL/GenBank/DDBJ databases">
        <authorList>
            <person name="Neveu A P."/>
        </authorList>
    </citation>
    <scope>NUCLEOTIDE SEQUENCE</scope>
    <source>
        <tissue evidence="3">Whole embryo</tissue>
    </source>
</reference>
<dbReference type="GO" id="GO:0016020">
    <property type="term" value="C:membrane"/>
    <property type="evidence" value="ECO:0007669"/>
    <property type="project" value="InterPro"/>
</dbReference>
<dbReference type="PROSITE" id="PS51227">
    <property type="entry name" value="SPR"/>
    <property type="match status" value="1"/>
</dbReference>
<sequence length="455" mass="48925">MYRPRTLSAAARTGGGTDNSPTANPATGDTLNLLTNPVSRSRAVENDYSDHPSNAQQPNRPASAPTGVTEATPLNSHTRHHRHLAGERTRRQRSRGEGTRTRRVPGSASRVNPPSATASLPSYLATREVPCIHETMVSNSNIRPHPVIPPRPYPSTVGHLPPRRTSGSVDLSTRPAPPVPSHVCGSVASTPLPSSGAPPPRPPPPGPEVAERLGVGTCNRHTDAVISVRTSQPASRVRSPNVPAVVASQPTGDVEKRRLVVETKDEKLTKSDERKDRSKSTNNSSLKKNPDRDQAIITGDEDHQLMGPGGLDGRSAPKPGDHNYPCPRCGKCTCPRCQGDIPGTTEAARLAASHCWMCNHRCLCDTKACVETATCLCCVRACFYHCSNYEDDDACTDEPCSCRGPHCCLRWSALGALSVFLPCLLCYPVARGCMRACKSCADCVRPGCRCKESYR</sequence>
<feature type="compositionally biased region" description="Polar residues" evidence="2">
    <location>
        <begin position="51"/>
        <end position="60"/>
    </location>
</feature>
<feature type="compositionally biased region" description="Pro residues" evidence="2">
    <location>
        <begin position="196"/>
        <end position="207"/>
    </location>
</feature>
<organism evidence="3">
    <name type="scientific">Phallusia mammillata</name>
    <dbReference type="NCBI Taxonomy" id="59560"/>
    <lineage>
        <taxon>Eukaryota</taxon>
        <taxon>Metazoa</taxon>
        <taxon>Chordata</taxon>
        <taxon>Tunicata</taxon>
        <taxon>Ascidiacea</taxon>
        <taxon>Phlebobranchia</taxon>
        <taxon>Ascidiidae</taxon>
        <taxon>Phallusia</taxon>
    </lineage>
</organism>
<dbReference type="Pfam" id="PF05210">
    <property type="entry name" value="Sprouty"/>
    <property type="match status" value="1"/>
</dbReference>
<dbReference type="GO" id="GO:0046580">
    <property type="term" value="P:negative regulation of Ras protein signal transduction"/>
    <property type="evidence" value="ECO:0007669"/>
    <property type="project" value="TreeGrafter"/>
</dbReference>
<feature type="compositionally biased region" description="Basic and acidic residues" evidence="2">
    <location>
        <begin position="84"/>
        <end position="100"/>
    </location>
</feature>
<dbReference type="GO" id="GO:0040037">
    <property type="term" value="P:negative regulation of fibroblast growth factor receptor signaling pathway"/>
    <property type="evidence" value="ECO:0007669"/>
    <property type="project" value="TreeGrafter"/>
</dbReference>